<keyword evidence="3" id="KW-1185">Reference proteome</keyword>
<feature type="signal peptide" evidence="1">
    <location>
        <begin position="1"/>
        <end position="25"/>
    </location>
</feature>
<evidence type="ECO:0000256" key="1">
    <source>
        <dbReference type="SAM" id="SignalP"/>
    </source>
</evidence>
<comment type="caution">
    <text evidence="2">The sequence shown here is derived from an EMBL/GenBank/DDBJ whole genome shotgun (WGS) entry which is preliminary data.</text>
</comment>
<reference evidence="2 3" key="1">
    <citation type="journal article" date="2019" name="Sci. Rep.">
        <title>A high-quality genome of Eragrostis curvula grass provides insights into Poaceae evolution and supports new strategies to enhance forage quality.</title>
        <authorList>
            <person name="Carballo J."/>
            <person name="Santos B.A.C.M."/>
            <person name="Zappacosta D."/>
            <person name="Garbus I."/>
            <person name="Selva J.P."/>
            <person name="Gallo C.A."/>
            <person name="Diaz A."/>
            <person name="Albertini E."/>
            <person name="Caccamo M."/>
            <person name="Echenique V."/>
        </authorList>
    </citation>
    <scope>NUCLEOTIDE SEQUENCE [LARGE SCALE GENOMIC DNA]</scope>
    <source>
        <strain evidence="3">cv. Victoria</strain>
        <tissue evidence="2">Leaf</tissue>
    </source>
</reference>
<dbReference type="Gramene" id="TVU01793">
    <property type="protein sequence ID" value="TVU01793"/>
    <property type="gene ID" value="EJB05_52789"/>
</dbReference>
<organism evidence="2 3">
    <name type="scientific">Eragrostis curvula</name>
    <name type="common">weeping love grass</name>
    <dbReference type="NCBI Taxonomy" id="38414"/>
    <lineage>
        <taxon>Eukaryota</taxon>
        <taxon>Viridiplantae</taxon>
        <taxon>Streptophyta</taxon>
        <taxon>Embryophyta</taxon>
        <taxon>Tracheophyta</taxon>
        <taxon>Spermatophyta</taxon>
        <taxon>Magnoliopsida</taxon>
        <taxon>Liliopsida</taxon>
        <taxon>Poales</taxon>
        <taxon>Poaceae</taxon>
        <taxon>PACMAD clade</taxon>
        <taxon>Chloridoideae</taxon>
        <taxon>Eragrostideae</taxon>
        <taxon>Eragrostidinae</taxon>
        <taxon>Eragrostis</taxon>
    </lineage>
</organism>
<protein>
    <submittedName>
        <fullName evidence="2">Uncharacterized protein</fullName>
    </submittedName>
</protein>
<dbReference type="AlphaFoldDB" id="A0A5J9SS09"/>
<evidence type="ECO:0000313" key="3">
    <source>
        <dbReference type="Proteomes" id="UP000324897"/>
    </source>
</evidence>
<sequence>MVHCPNLSLWHLRLWPVWLLKQLGQGPLNEGVGLIGSIVKYPIEQLLSHETRNSICRFVINGYCGDVDIYGAGYGDGTFTKAEKRDSG</sequence>
<accession>A0A5J9SS09</accession>
<name>A0A5J9SS09_9POAL</name>
<dbReference type="Proteomes" id="UP000324897">
    <property type="component" value="Unassembled WGS sequence"/>
</dbReference>
<feature type="chain" id="PRO_5023914425" evidence="1">
    <location>
        <begin position="26"/>
        <end position="88"/>
    </location>
</feature>
<dbReference type="EMBL" id="RWGY01000391">
    <property type="protein sequence ID" value="TVU01793.1"/>
    <property type="molecule type" value="Genomic_DNA"/>
</dbReference>
<gene>
    <name evidence="2" type="ORF">EJB05_52789</name>
</gene>
<proteinExistence type="predicted"/>
<evidence type="ECO:0000313" key="2">
    <source>
        <dbReference type="EMBL" id="TVU01793.1"/>
    </source>
</evidence>
<keyword evidence="1" id="KW-0732">Signal</keyword>